<evidence type="ECO:0000313" key="2">
    <source>
        <dbReference type="EMBL" id="CAE6452780.1"/>
    </source>
</evidence>
<evidence type="ECO:0000313" key="3">
    <source>
        <dbReference type="Proteomes" id="UP000663840"/>
    </source>
</evidence>
<feature type="region of interest" description="Disordered" evidence="1">
    <location>
        <begin position="270"/>
        <end position="297"/>
    </location>
</feature>
<feature type="compositionally biased region" description="Low complexity" evidence="1">
    <location>
        <begin position="176"/>
        <end position="195"/>
    </location>
</feature>
<sequence>MSSSSGRGTSDSVHQANLATFRSFRKTIEELTLKPRTVLGDHASLVKRIQDWRKTVSALTVWVTDDRAYYQQARPEIVSMLEAVFDSVRAVDTVRSQIPEPNWVRASEKEFEYLLQDYIKLIEIAFPPHRQSRYNTPADQDPLNRGKILYNGLYSFRRRLGEVRGIPMEQRRGSTSQSAQDSIPPQQQQQQHMSAVPANFQTIPAPPRTASQGYADQGGVEVPHMRPYTQPDNAVRTSSLPADNMVLVRPIINSNHTTPQAISGMQLPQLPHLSAPSQTKSQVETQGTLTKQSATPPIMQPVTDAVLVPASDTIPGALLSEEQDWDLNLNWDELEALDRSEWQGEDSIQAESHDAHLEDLPKPGSANAPETQAVPVNDQDTPAGPNIGESGGPSIAQPKELLPGAPGFEVEDTSTRTLPASHENVQPPKHHESSMEDIIDIEELGDGEATSPNPIELPKQSSTEPALLSLDEDVIDIQYSDDEMEVDELDPSEPTGSIRQSEQPDDKPTGSFGQIKPTKPQTFQPSSVSYPVSVVNHQTQLVASSSPLPPHIRADIRQKAKEPLVAHYLSIQPSETRDAVEKRFDQMSDQDVIDIYNKMGHARRIVDHYKNRLVQSSHKIHLPHIDVREPPKEPPTLLCSVTGAMRLSSETVEFSISPAIMASLERWRARFVTPAGSHGDLITVELACYSKDAFHSPEGKGLHELTPNAQTRTWPDGGILWAFINAEDEVKDRNVRLFLSPPPFIEPNQSVDISDFIREGHNTVKFVHLGGMEHFTFVVQTRRMPPPYSTWPGVLKRIQSLDPSSANGYSALINRISAMLEEN</sequence>
<dbReference type="AlphaFoldDB" id="A0A8H3BDC3"/>
<evidence type="ECO:0000256" key="1">
    <source>
        <dbReference type="SAM" id="MobiDB-lite"/>
    </source>
</evidence>
<dbReference type="Proteomes" id="UP000663840">
    <property type="component" value="Unassembled WGS sequence"/>
</dbReference>
<feature type="compositionally biased region" description="Basic and acidic residues" evidence="1">
    <location>
        <begin position="351"/>
        <end position="361"/>
    </location>
</feature>
<accession>A0A8H3BDC3</accession>
<organism evidence="2 3">
    <name type="scientific">Rhizoctonia solani</name>
    <dbReference type="NCBI Taxonomy" id="456999"/>
    <lineage>
        <taxon>Eukaryota</taxon>
        <taxon>Fungi</taxon>
        <taxon>Dikarya</taxon>
        <taxon>Basidiomycota</taxon>
        <taxon>Agaricomycotina</taxon>
        <taxon>Agaricomycetes</taxon>
        <taxon>Cantharellales</taxon>
        <taxon>Ceratobasidiaceae</taxon>
        <taxon>Rhizoctonia</taxon>
    </lineage>
</organism>
<dbReference type="EMBL" id="CAJMWR010003029">
    <property type="protein sequence ID" value="CAE6452780.1"/>
    <property type="molecule type" value="Genomic_DNA"/>
</dbReference>
<feature type="region of interest" description="Disordered" evidence="1">
    <location>
        <begin position="485"/>
        <end position="526"/>
    </location>
</feature>
<gene>
    <name evidence="2" type="ORF">RDB_LOCUS92346</name>
</gene>
<reference evidence="2" key="1">
    <citation type="submission" date="2021-01" db="EMBL/GenBank/DDBJ databases">
        <authorList>
            <person name="Kaushik A."/>
        </authorList>
    </citation>
    <scope>NUCLEOTIDE SEQUENCE</scope>
    <source>
        <strain evidence="2">AG1-1A</strain>
    </source>
</reference>
<protein>
    <submittedName>
        <fullName evidence="2">Uncharacterized protein</fullName>
    </submittedName>
</protein>
<feature type="region of interest" description="Disordered" evidence="1">
    <location>
        <begin position="169"/>
        <end position="195"/>
    </location>
</feature>
<name>A0A8H3BDC3_9AGAM</name>
<feature type="compositionally biased region" description="Polar residues" evidence="1">
    <location>
        <begin position="275"/>
        <end position="295"/>
    </location>
</feature>
<comment type="caution">
    <text evidence="2">The sequence shown here is derived from an EMBL/GenBank/DDBJ whole genome shotgun (WGS) entry which is preliminary data.</text>
</comment>
<proteinExistence type="predicted"/>
<feature type="region of interest" description="Disordered" evidence="1">
    <location>
        <begin position="344"/>
        <end position="412"/>
    </location>
</feature>
<feature type="region of interest" description="Disordered" evidence="1">
    <location>
        <begin position="445"/>
        <end position="468"/>
    </location>
</feature>